<protein>
    <submittedName>
        <fullName evidence="2">Uncharacterized protein</fullName>
    </submittedName>
</protein>
<gene>
    <name evidence="2" type="ORF">TR51_19075</name>
</gene>
<organism evidence="2 3">
    <name type="scientific">Kitasatospora griseola</name>
    <name type="common">Streptomyces griseolosporeus</name>
    <dbReference type="NCBI Taxonomy" id="2064"/>
    <lineage>
        <taxon>Bacteria</taxon>
        <taxon>Bacillati</taxon>
        <taxon>Actinomycetota</taxon>
        <taxon>Actinomycetes</taxon>
        <taxon>Kitasatosporales</taxon>
        <taxon>Streptomycetaceae</taxon>
        <taxon>Kitasatospora</taxon>
    </lineage>
</organism>
<feature type="compositionally biased region" description="Gly residues" evidence="1">
    <location>
        <begin position="127"/>
        <end position="138"/>
    </location>
</feature>
<comment type="caution">
    <text evidence="2">The sequence shown here is derived from an EMBL/GenBank/DDBJ whole genome shotgun (WGS) entry which is preliminary data.</text>
</comment>
<keyword evidence="3" id="KW-1185">Reference proteome</keyword>
<dbReference type="Proteomes" id="UP000032066">
    <property type="component" value="Unassembled WGS sequence"/>
</dbReference>
<evidence type="ECO:0000313" key="3">
    <source>
        <dbReference type="Proteomes" id="UP000032066"/>
    </source>
</evidence>
<dbReference type="PATRIC" id="fig|2064.6.peg.4102"/>
<feature type="region of interest" description="Disordered" evidence="1">
    <location>
        <begin position="116"/>
        <end position="138"/>
    </location>
</feature>
<sequence>MNARERLQSMIRTDHGPATVWSEGEVRDALDTPAAEVPATAAQASRTETGRDRRQVWGTTRRARLAVGRPARSLAEKSDPLPGVDLAALVEEFDRMRTELAASWRQAANQLAAVRRGVGRARRPGGRRPGGAPGSAGT</sequence>
<name>A0A0D0N7Y9_KITGR</name>
<feature type="region of interest" description="Disordered" evidence="1">
    <location>
        <begin position="33"/>
        <end position="54"/>
    </location>
</feature>
<feature type="compositionally biased region" description="Basic residues" evidence="1">
    <location>
        <begin position="117"/>
        <end position="126"/>
    </location>
</feature>
<dbReference type="OrthoDB" id="4332790at2"/>
<evidence type="ECO:0000313" key="2">
    <source>
        <dbReference type="EMBL" id="KIQ64255.1"/>
    </source>
</evidence>
<reference evidence="2 3" key="1">
    <citation type="submission" date="2015-02" db="EMBL/GenBank/DDBJ databases">
        <title>Draft genome sequence of Kitasatospora griseola MF730-N6, a bafilomycin, terpentecin and satosporin producer.</title>
        <authorList>
            <person name="Arens J.C."/>
            <person name="Haltli B."/>
            <person name="Kerr R.G."/>
        </authorList>
    </citation>
    <scope>NUCLEOTIDE SEQUENCE [LARGE SCALE GENOMIC DNA]</scope>
    <source>
        <strain evidence="2 3">MF730-N6</strain>
    </source>
</reference>
<accession>A0A0D0N7Y9</accession>
<dbReference type="AlphaFoldDB" id="A0A0D0N7Y9"/>
<dbReference type="EMBL" id="JXZB01000003">
    <property type="protein sequence ID" value="KIQ64255.1"/>
    <property type="molecule type" value="Genomic_DNA"/>
</dbReference>
<feature type="compositionally biased region" description="Low complexity" evidence="1">
    <location>
        <begin position="33"/>
        <end position="44"/>
    </location>
</feature>
<dbReference type="STRING" id="2064.TR51_19075"/>
<evidence type="ECO:0000256" key="1">
    <source>
        <dbReference type="SAM" id="MobiDB-lite"/>
    </source>
</evidence>
<dbReference type="RefSeq" id="WP_043912985.1">
    <property type="nucleotide sequence ID" value="NZ_CP173361.1"/>
</dbReference>
<proteinExistence type="predicted"/>